<reference evidence="1" key="2">
    <citation type="submission" date="2023-05" db="EMBL/GenBank/DDBJ databases">
        <authorList>
            <person name="Schelkunov M.I."/>
        </authorList>
    </citation>
    <scope>NUCLEOTIDE SEQUENCE</scope>
    <source>
        <strain evidence="1">Hsosn_3</strain>
        <tissue evidence="1">Leaf</tissue>
    </source>
</reference>
<reference evidence="1" key="1">
    <citation type="submission" date="2023-02" db="EMBL/GenBank/DDBJ databases">
        <title>Genome of toxic invasive species Heracleum sosnowskyi carries increased number of genes despite the absence of recent whole-genome duplications.</title>
        <authorList>
            <person name="Schelkunov M."/>
            <person name="Shtratnikova V."/>
            <person name="Makarenko M."/>
            <person name="Klepikova A."/>
            <person name="Omelchenko D."/>
            <person name="Novikova G."/>
            <person name="Obukhova E."/>
            <person name="Bogdanov V."/>
            <person name="Penin A."/>
            <person name="Logacheva M."/>
        </authorList>
    </citation>
    <scope>NUCLEOTIDE SEQUENCE</scope>
    <source>
        <strain evidence="1">Hsosn_3</strain>
        <tissue evidence="1">Leaf</tissue>
    </source>
</reference>
<dbReference type="Proteomes" id="UP001237642">
    <property type="component" value="Unassembled WGS sequence"/>
</dbReference>
<accession>A0AAD8J2T4</accession>
<gene>
    <name evidence="1" type="ORF">POM88_005426</name>
</gene>
<proteinExistence type="predicted"/>
<organism evidence="1 2">
    <name type="scientific">Heracleum sosnowskyi</name>
    <dbReference type="NCBI Taxonomy" id="360622"/>
    <lineage>
        <taxon>Eukaryota</taxon>
        <taxon>Viridiplantae</taxon>
        <taxon>Streptophyta</taxon>
        <taxon>Embryophyta</taxon>
        <taxon>Tracheophyta</taxon>
        <taxon>Spermatophyta</taxon>
        <taxon>Magnoliopsida</taxon>
        <taxon>eudicotyledons</taxon>
        <taxon>Gunneridae</taxon>
        <taxon>Pentapetalae</taxon>
        <taxon>asterids</taxon>
        <taxon>campanulids</taxon>
        <taxon>Apiales</taxon>
        <taxon>Apiaceae</taxon>
        <taxon>Apioideae</taxon>
        <taxon>apioid superclade</taxon>
        <taxon>Tordylieae</taxon>
        <taxon>Tordyliinae</taxon>
        <taxon>Heracleum</taxon>
    </lineage>
</organism>
<dbReference type="AlphaFoldDB" id="A0AAD8J2T4"/>
<name>A0AAD8J2T4_9APIA</name>
<evidence type="ECO:0000313" key="2">
    <source>
        <dbReference type="Proteomes" id="UP001237642"/>
    </source>
</evidence>
<protein>
    <submittedName>
        <fullName evidence="1">Uncharacterized protein</fullName>
    </submittedName>
</protein>
<evidence type="ECO:0000313" key="1">
    <source>
        <dbReference type="EMBL" id="KAK1395563.1"/>
    </source>
</evidence>
<sequence length="355" mass="38730">MQSQNNINGSTHTNALPAYKFCPEQRPNTYSAFPEHIPTFNAFPEQEHEGQHTKSGEGWEIVPAENATQPVQPSFDPNLMYNKHVPSVSNTFNAFPEQEQRRKEASSRQSWELVFFETAKQTPFSLENYYPQTSVLPTFSIDNFSNHPAQLPLTRFGHLPENDMKALPASAFQATPTFSAHNPDNRKVALSAPISQANPTFSPHDLDNGTGASSALTFQATPTFSAHNPDNNGMGALSAPTIQATPTFSAYNLDKGTGASSAPTFQASPTFSDHCPHNATKAYGNDPFAAFTLSAHNPDNGSGVVRNDSSVALAGAQMFEGSRNQQNLMQEQQIWLHEKNKIIANNSSPVTFSSV</sequence>
<comment type="caution">
    <text evidence="1">The sequence shown here is derived from an EMBL/GenBank/DDBJ whole genome shotgun (WGS) entry which is preliminary data.</text>
</comment>
<keyword evidence="2" id="KW-1185">Reference proteome</keyword>
<dbReference type="EMBL" id="JAUIZM010000002">
    <property type="protein sequence ID" value="KAK1395563.1"/>
    <property type="molecule type" value="Genomic_DNA"/>
</dbReference>